<dbReference type="Gene3D" id="2.170.130.10">
    <property type="entry name" value="TonB-dependent receptor, plug domain"/>
    <property type="match status" value="1"/>
</dbReference>
<dbReference type="KEGG" id="hqi:H9L05_18680"/>
<evidence type="ECO:0000256" key="3">
    <source>
        <dbReference type="ARBA" id="ARBA00023237"/>
    </source>
</evidence>
<evidence type="ECO:0000313" key="6">
    <source>
        <dbReference type="Proteomes" id="UP000516093"/>
    </source>
</evidence>
<dbReference type="GO" id="GO:0009279">
    <property type="term" value="C:cell outer membrane"/>
    <property type="evidence" value="ECO:0007669"/>
    <property type="project" value="UniProtKB-SubCell"/>
</dbReference>
<keyword evidence="2" id="KW-0472">Membrane</keyword>
<dbReference type="Pfam" id="PF14905">
    <property type="entry name" value="OMP_b-brl_3"/>
    <property type="match status" value="1"/>
</dbReference>
<dbReference type="Gene3D" id="2.40.170.20">
    <property type="entry name" value="TonB-dependent receptor, beta-barrel domain"/>
    <property type="match status" value="1"/>
</dbReference>
<keyword evidence="5" id="KW-0675">Receptor</keyword>
<dbReference type="InterPro" id="IPR041700">
    <property type="entry name" value="OMP_b-brl_3"/>
</dbReference>
<feature type="domain" description="Outer membrane protein beta-barrel" evidence="4">
    <location>
        <begin position="330"/>
        <end position="615"/>
    </location>
</feature>
<organism evidence="5 6">
    <name type="scientific">Hymenobacter qilianensis</name>
    <dbReference type="NCBI Taxonomy" id="1385715"/>
    <lineage>
        <taxon>Bacteria</taxon>
        <taxon>Pseudomonadati</taxon>
        <taxon>Bacteroidota</taxon>
        <taxon>Cytophagia</taxon>
        <taxon>Cytophagales</taxon>
        <taxon>Hymenobacteraceae</taxon>
        <taxon>Hymenobacter</taxon>
    </lineage>
</organism>
<dbReference type="AlphaFoldDB" id="A0A7H0GUF7"/>
<evidence type="ECO:0000259" key="4">
    <source>
        <dbReference type="Pfam" id="PF14905"/>
    </source>
</evidence>
<proteinExistence type="predicted"/>
<protein>
    <submittedName>
        <fullName evidence="5">TonB-dependent receptor</fullName>
    </submittedName>
</protein>
<dbReference type="Proteomes" id="UP000516093">
    <property type="component" value="Chromosome"/>
</dbReference>
<dbReference type="PANTHER" id="PTHR40980">
    <property type="entry name" value="PLUG DOMAIN-CONTAINING PROTEIN"/>
    <property type="match status" value="1"/>
</dbReference>
<dbReference type="RefSeq" id="WP_187732191.1">
    <property type="nucleotide sequence ID" value="NZ_CP060784.1"/>
</dbReference>
<reference evidence="5 6" key="1">
    <citation type="submission" date="2020-08" db="EMBL/GenBank/DDBJ databases">
        <title>Genome sequence of Hymenobacter qilianensis JCM 19763T.</title>
        <authorList>
            <person name="Hyun D.-W."/>
            <person name="Bae J.-W."/>
        </authorList>
    </citation>
    <scope>NUCLEOTIDE SEQUENCE [LARGE SCALE GENOMIC DNA]</scope>
    <source>
        <strain evidence="5 6">JCM 19763</strain>
    </source>
</reference>
<keyword evidence="6" id="KW-1185">Reference proteome</keyword>
<dbReference type="InterPro" id="IPR036942">
    <property type="entry name" value="Beta-barrel_TonB_sf"/>
</dbReference>
<evidence type="ECO:0000313" key="5">
    <source>
        <dbReference type="EMBL" id="QNP51923.1"/>
    </source>
</evidence>
<accession>A0A7H0GUF7</accession>
<gene>
    <name evidence="5" type="ORF">H9L05_18680</name>
</gene>
<dbReference type="InterPro" id="IPR037066">
    <property type="entry name" value="Plug_dom_sf"/>
</dbReference>
<evidence type="ECO:0000256" key="1">
    <source>
        <dbReference type="ARBA" id="ARBA00004442"/>
    </source>
</evidence>
<dbReference type="EMBL" id="CP060784">
    <property type="protein sequence ID" value="QNP51923.1"/>
    <property type="molecule type" value="Genomic_DNA"/>
</dbReference>
<dbReference type="SUPFAM" id="SSF56935">
    <property type="entry name" value="Porins"/>
    <property type="match status" value="1"/>
</dbReference>
<name>A0A7H0GUF7_9BACT</name>
<comment type="subcellular location">
    <subcellularLocation>
        <location evidence="1">Cell outer membrane</location>
    </subcellularLocation>
</comment>
<keyword evidence="3" id="KW-0998">Cell outer membrane</keyword>
<dbReference type="PANTHER" id="PTHR40980:SF4">
    <property type="entry name" value="TONB-DEPENDENT RECEPTOR-LIKE BETA-BARREL DOMAIN-CONTAINING PROTEIN"/>
    <property type="match status" value="1"/>
</dbReference>
<sequence>MSRGPFGWNNWRGGFFSFRHSGWLRPLLEPGFRVDRWGQNLANIALQASAATQLKEVTVVKQKPLYEHLADRTIVNVEGSTLASGNTSLDVLTRAPGITVGSNDNLALRGRQGLLVLIDGKRQPMTGSELSDYLRALPAEQLSSIELITNPPAKYDAQGGAGIIAINLKKDQRQGTNGTANAAYGRGQYGKFTTGLTLNHRQKKINAFGSYAYTDRENFQKLTFDRFFYDAGVLQSSSIQRNNGRSHLQSHTWRGGLDYSITKRTVIGVVVGGLDSRFPGFATNRTLLFDAQGQSLPAYRSTINRRPYNPSITSNLNFRHSFADSSGAPSLSVDIDYDRFNRYADQELTTFFSEPGRSAVILDGDQEGHLTIQSVKADYTRNLRQATRLEAGLKATLIESDNDLVFEDIIDGVRTPNLNFSNQFRYKENINAAYVTLTRTLPKLTISAGLRGEQTNVEGQQAIGNEGFDRNYFQLFPSASVQRKLSDKHDLSLSLSRRINRPTYNQLNPFRSYVDATSYRTGNPYLRPETSYNIELTHTFKEKYSAALTYSITDLPIINVVQPASEGGFFVVNRDINLRTLQYYALTLTVPLEPTKWWSVYNNLLLYYNHFEGKVAETMPPAPGPR</sequence>
<evidence type="ECO:0000256" key="2">
    <source>
        <dbReference type="ARBA" id="ARBA00023136"/>
    </source>
</evidence>